<dbReference type="InterPro" id="IPR036291">
    <property type="entry name" value="NAD(P)-bd_dom_sf"/>
</dbReference>
<organism evidence="2">
    <name type="scientific">uncultured spirochete</name>
    <dbReference type="NCBI Taxonomy" id="156406"/>
    <lineage>
        <taxon>Bacteria</taxon>
        <taxon>Pseudomonadati</taxon>
        <taxon>Spirochaetota</taxon>
        <taxon>Spirochaetia</taxon>
        <taxon>Spirochaetales</taxon>
        <taxon>environmental samples</taxon>
    </lineage>
</organism>
<dbReference type="Pfam" id="PF16363">
    <property type="entry name" value="GDP_Man_Dehyd"/>
    <property type="match status" value="1"/>
</dbReference>
<accession>A0A3P3XHC8</accession>
<keyword evidence="2" id="KW-0413">Isomerase</keyword>
<name>A0A3P3XHC8_9SPIR</name>
<evidence type="ECO:0000313" key="2">
    <source>
        <dbReference type="EMBL" id="SLM11117.1"/>
    </source>
</evidence>
<dbReference type="SUPFAM" id="SSF51735">
    <property type="entry name" value="NAD(P)-binding Rossmann-fold domains"/>
    <property type="match status" value="1"/>
</dbReference>
<dbReference type="GO" id="GO:0047732">
    <property type="term" value="F:CDP-abequose epimerase activity"/>
    <property type="evidence" value="ECO:0007669"/>
    <property type="project" value="UniProtKB-EC"/>
</dbReference>
<feature type="domain" description="NAD(P)-binding" evidence="1">
    <location>
        <begin position="4"/>
        <end position="333"/>
    </location>
</feature>
<protein>
    <submittedName>
        <fullName evidence="2">CDP-paratose 2-epimerase</fullName>
        <ecNumber evidence="2">5.1.3.10</ecNumber>
    </submittedName>
</protein>
<evidence type="ECO:0000259" key="1">
    <source>
        <dbReference type="Pfam" id="PF16363"/>
    </source>
</evidence>
<sequence>MTYLITGGCGFLGSNIAAYYINRGEKVIVFDNLYRFGSEKNLEWLHSLNGYFKYIKGDIRNIYEIEPVIKENKPDIIFHFAGQVAMTTSIENPYLDFEINVKGTINVLESVRKYIPETIICFSSTNKVYGDLKYIEFEEQDLRYIAKKYTNGFDETMPLDFHSPYGCSKGAADQYMLDYSRIYGLNTIVFRHSSIFGDRQFSTKDQGWVGWFCQKAYEIKNGILKEPFTISGTGKQVRDILFNSDLIECYNLAIQNIERTRGQVYNIGGGMENSFSILELFKVLENDLNIKMIFKKLPWRESDQKVFVADISKAKRDFNWFPKIDKYEGIKRMYKWVEAINGQ</sequence>
<dbReference type="PANTHER" id="PTHR43000">
    <property type="entry name" value="DTDP-D-GLUCOSE 4,6-DEHYDRATASE-RELATED"/>
    <property type="match status" value="1"/>
</dbReference>
<dbReference type="EC" id="5.1.3.10" evidence="2"/>
<dbReference type="AlphaFoldDB" id="A0A3P3XHC8"/>
<dbReference type="EMBL" id="FWDM01000010">
    <property type="protein sequence ID" value="SLM11117.1"/>
    <property type="molecule type" value="Genomic_DNA"/>
</dbReference>
<reference evidence="2" key="1">
    <citation type="submission" date="2017-02" db="EMBL/GenBank/DDBJ databases">
        <authorList>
            <person name="Regsiter A."/>
            <person name="William W."/>
        </authorList>
    </citation>
    <scope>NUCLEOTIDE SEQUENCE</scope>
    <source>
        <strain evidence="2">Bib</strain>
    </source>
</reference>
<gene>
    <name evidence="2" type="primary">rfbE</name>
    <name evidence="2" type="ORF">SPIROBIBN47_180004</name>
</gene>
<dbReference type="InterPro" id="IPR016040">
    <property type="entry name" value="NAD(P)-bd_dom"/>
</dbReference>
<proteinExistence type="predicted"/>
<dbReference type="Gene3D" id="3.40.50.720">
    <property type="entry name" value="NAD(P)-binding Rossmann-like Domain"/>
    <property type="match status" value="1"/>
</dbReference>